<proteinExistence type="predicted"/>
<comment type="caution">
    <text evidence="1">The sequence shown here is derived from an EMBL/GenBank/DDBJ whole genome shotgun (WGS) entry which is preliminary data.</text>
</comment>
<keyword evidence="2" id="KW-1185">Reference proteome</keyword>
<sequence>MMTRFGGMTKSDYCTSDCRNGVIWNPGSGPYPCPICQGNNGAANNGSKGSR</sequence>
<dbReference type="RefSeq" id="WP_344878711.1">
    <property type="nucleotide sequence ID" value="NZ_BAAAZP010000074.1"/>
</dbReference>
<dbReference type="EMBL" id="BAAAZP010000074">
    <property type="protein sequence ID" value="GAA3669092.1"/>
    <property type="molecule type" value="Genomic_DNA"/>
</dbReference>
<evidence type="ECO:0000313" key="1">
    <source>
        <dbReference type="EMBL" id="GAA3669092.1"/>
    </source>
</evidence>
<dbReference type="Proteomes" id="UP001500902">
    <property type="component" value="Unassembled WGS sequence"/>
</dbReference>
<name>A0ABP7BST6_9ACTN</name>
<evidence type="ECO:0000313" key="2">
    <source>
        <dbReference type="Proteomes" id="UP001500902"/>
    </source>
</evidence>
<gene>
    <name evidence="1" type="ORF">GCM10022224_036520</name>
</gene>
<protein>
    <submittedName>
        <fullName evidence="1">Uncharacterized protein</fullName>
    </submittedName>
</protein>
<accession>A0ABP7BST6</accession>
<reference evidence="2" key="1">
    <citation type="journal article" date="2019" name="Int. J. Syst. Evol. Microbiol.">
        <title>The Global Catalogue of Microorganisms (GCM) 10K type strain sequencing project: providing services to taxonomists for standard genome sequencing and annotation.</title>
        <authorList>
            <consortium name="The Broad Institute Genomics Platform"/>
            <consortium name="The Broad Institute Genome Sequencing Center for Infectious Disease"/>
            <person name="Wu L."/>
            <person name="Ma J."/>
        </authorList>
    </citation>
    <scope>NUCLEOTIDE SEQUENCE [LARGE SCALE GENOMIC DNA]</scope>
    <source>
        <strain evidence="2">JCM 16904</strain>
    </source>
</reference>
<organism evidence="1 2">
    <name type="scientific">Nonomuraea antimicrobica</name>
    <dbReference type="NCBI Taxonomy" id="561173"/>
    <lineage>
        <taxon>Bacteria</taxon>
        <taxon>Bacillati</taxon>
        <taxon>Actinomycetota</taxon>
        <taxon>Actinomycetes</taxon>
        <taxon>Streptosporangiales</taxon>
        <taxon>Streptosporangiaceae</taxon>
        <taxon>Nonomuraea</taxon>
    </lineage>
</organism>